<feature type="compositionally biased region" description="Basic and acidic residues" evidence="1">
    <location>
        <begin position="16"/>
        <end position="28"/>
    </location>
</feature>
<dbReference type="GO" id="GO:0005509">
    <property type="term" value="F:calcium ion binding"/>
    <property type="evidence" value="ECO:0007669"/>
    <property type="project" value="InterPro"/>
</dbReference>
<name>W6RQY1_9HYPH</name>
<protein>
    <submittedName>
        <fullName evidence="4">Uncharacterized protein</fullName>
    </submittedName>
</protein>
<dbReference type="NCBIfam" id="TIGR03660">
    <property type="entry name" value="T1SS_rpt_143"/>
    <property type="match status" value="5"/>
</dbReference>
<dbReference type="InterPro" id="IPR011049">
    <property type="entry name" value="Serralysin-like_metalloprot_C"/>
</dbReference>
<dbReference type="eggNOG" id="COG2304">
    <property type="taxonomic scope" value="Bacteria"/>
</dbReference>
<dbReference type="PATRIC" id="fig|348824.6.peg.1238"/>
<dbReference type="NCBIfam" id="TIGR01965">
    <property type="entry name" value="VCBS_repeat"/>
    <property type="match status" value="2"/>
</dbReference>
<reference evidence="4" key="1">
    <citation type="submission" date="2013-11" db="EMBL/GenBank/DDBJ databases">
        <title>Draft genome sequence of the broad-host-range Rhizobium sp. LPU83 strain, a member of the low-genetic diversity Oregon-like Rhizobium sp. group.</title>
        <authorList>
            <person name="Wibberg D."/>
            <person name="Puehler A."/>
            <person name="Schlueter A."/>
        </authorList>
    </citation>
    <scope>NUCLEOTIDE SEQUENCE [LARGE SCALE GENOMIC DNA]</scope>
    <source>
        <strain evidence="4">LPU83</strain>
    </source>
</reference>
<dbReference type="eggNOG" id="COG0689">
    <property type="taxonomic scope" value="Bacteria"/>
</dbReference>
<dbReference type="InterPro" id="IPR010221">
    <property type="entry name" value="VCBS_dom"/>
</dbReference>
<dbReference type="PANTHER" id="PTHR45739:SF8">
    <property type="entry name" value="FRAS1-RELATED EXTRACELLULAR MATRIX PROTEIN 1"/>
    <property type="match status" value="1"/>
</dbReference>
<dbReference type="Proteomes" id="UP000019443">
    <property type="component" value="Chromosome"/>
</dbReference>
<feature type="domain" description="Cadherin-like" evidence="2">
    <location>
        <begin position="2237"/>
        <end position="2339"/>
    </location>
</feature>
<dbReference type="Pfam" id="PF00353">
    <property type="entry name" value="HemolysinCabind"/>
    <property type="match status" value="3"/>
</dbReference>
<evidence type="ECO:0000259" key="2">
    <source>
        <dbReference type="Pfam" id="PF17892"/>
    </source>
</evidence>
<feature type="compositionally biased region" description="Low complexity" evidence="1">
    <location>
        <begin position="352"/>
        <end position="363"/>
    </location>
</feature>
<feature type="domain" description="DUF5801" evidence="3">
    <location>
        <begin position="1339"/>
        <end position="1483"/>
    </location>
</feature>
<feature type="region of interest" description="Disordered" evidence="1">
    <location>
        <begin position="147"/>
        <end position="167"/>
    </location>
</feature>
<dbReference type="PROSITE" id="PS00330">
    <property type="entry name" value="HEMOLYSIN_CALCIUM"/>
    <property type="match status" value="1"/>
</dbReference>
<dbReference type="InterPro" id="IPR043824">
    <property type="entry name" value="DUF5801"/>
</dbReference>
<evidence type="ECO:0000313" key="5">
    <source>
        <dbReference type="Proteomes" id="UP000019443"/>
    </source>
</evidence>
<dbReference type="EMBL" id="HG916852">
    <property type="protein sequence ID" value="CDM56821.1"/>
    <property type="molecule type" value="Genomic_DNA"/>
</dbReference>
<dbReference type="SUPFAM" id="SSF49785">
    <property type="entry name" value="Galactose-binding domain-like"/>
    <property type="match status" value="1"/>
</dbReference>
<dbReference type="InterPro" id="IPR008979">
    <property type="entry name" value="Galactose-bd-like_sf"/>
</dbReference>
<dbReference type="PANTHER" id="PTHR45739">
    <property type="entry name" value="MATRIX PROTEIN, PUTATIVE-RELATED"/>
    <property type="match status" value="1"/>
</dbReference>
<dbReference type="Gene3D" id="2.60.40.2700">
    <property type="match status" value="1"/>
</dbReference>
<dbReference type="Pfam" id="PF17892">
    <property type="entry name" value="Cadherin_5"/>
    <property type="match status" value="1"/>
</dbReference>
<feature type="region of interest" description="Disordered" evidence="1">
    <location>
        <begin position="346"/>
        <end position="373"/>
    </location>
</feature>
<dbReference type="NCBIfam" id="TIGR03661">
    <property type="entry name" value="T1SS_VCA0849"/>
    <property type="match status" value="1"/>
</dbReference>
<feature type="domain" description="DUF5801" evidence="3">
    <location>
        <begin position="1507"/>
        <end position="1641"/>
    </location>
</feature>
<feature type="domain" description="DUF5801" evidence="3">
    <location>
        <begin position="540"/>
        <end position="663"/>
    </location>
</feature>
<dbReference type="InterPro" id="IPR001343">
    <property type="entry name" value="Hemolysn_Ca-bd"/>
</dbReference>
<evidence type="ECO:0000259" key="3">
    <source>
        <dbReference type="Pfam" id="PF19116"/>
    </source>
</evidence>
<dbReference type="HOGENOM" id="CLU_224532_0_0_5"/>
<proteinExistence type="predicted"/>
<dbReference type="RefSeq" id="WP_037069142.1">
    <property type="nucleotide sequence ID" value="NZ_HG916852.1"/>
</dbReference>
<dbReference type="KEGG" id="rhl:LPU83_1147"/>
<dbReference type="InterPro" id="IPR019960">
    <property type="entry name" value="T1SS_VCA0849"/>
</dbReference>
<sequence>MSIEDPRISATSSENVSHDFRQDIHEDASIEASAQPGVEVAQADNSQQPEKTDRVPAAPQAVAANAHPGEIVPDQNNIAHLPADVSIDDIRVEGNNLVLVQADGTEIVIVNGALHVPTFLLGEVELPQQAVIAALEQNNINVAAGPDGSYSASASAPSSGADFQDTIQQDAGDPTQLAQLLADTQQPDPGLGDGQELFDDLPTISDTTTLSLTEIEGQEGGFETQSVNGAFGFNGGADVGQITAVQFVDSLNIDEGTQNGSHLDLTSDGKPVVITVDGLTITGSVDGQSVFVLTVTNAATGAFTFTQFGPLDHPDKGQAGIDDILRLQFSYTVTDKDGDQATGVASIDINDDGPSTSSVVDSSSIDESDLLSGEGGNAKVEDVSLGIHWGADAGTNRNLTFASVQDQLSGLKSDGQTVHFEISADGHTLTGFTGEGEGRTEVFVVTLDPTAPNGAYSFTLLQPLDHLHEQGSEGGEGEIKPLAVDMQDTQIDLSFKVTAKDADGDTVQTGFTVTVNDDVPVAGENSDVKLDDDALLGGNAGGQGDDADAQNVTGTLNHSYGADGAGSVLLTGAGLGTTPGAEGSFSQSVSADGKTLVISQVQHGVSAAVLTVTLSDTASGQYMVTQNHAIQHAAGNNENNQSFTIGYQATDGDGDTANGSITINVDDDTISWTASGSGSVNEDDLWFGNDLSRESTTATGSLNISWGADNYDVAGRNDGAGRSLVFAATGTVSAVDGLNQAVALTSNGEALSYTLSDNGTKLVATAHGETIFTVTVNDDGSGSYRFDLQGNLDQKLSGEDALKLTFQAVATDSDGDAKTVNFAVSVTDDVPVAIGQLLPHYVEEEELSGGNEDHSPNSDLDTSIFGFPVDVTTKSTSGSLLISWGSDHANSAVNGGFGGVQVLGDRSVSFAGASGDLTSAQVDAILSIKSGNQTIAASDLTSGGQHLTYTLSANGTVLTAHAGDETVFTATLTDTGAGGYSFDLSGVLDHPVKASGAQNEDVISLNFTATVRDGDGDQTTAGFTVGVIDDSPIVGNNATVKLDDDALLGGNAGGQGDDADAQNVTGTLNHSYGADGAGSVLLTGAGLGTTPGAEGSFSQSVSADGKTLVISQVQHGVSAAVLTVTLSDTASGQYMVTQNHAIQHAARNNENNQSFTIGYQATDGDGDTANGSITINVDDDTPTAGFSGTSVVTENGTNGVFATQSATGTLVFNGGADGATVTDLSFRTSIDMDHSNSYPPLSSHGVALTYATTAANGVITLTASAGGTVVFTLSANQSTGAYEFKQFGSIDHPANSDDLRLVFDFAATDGDGDKTAWNTGTVQVDIRDDVPTASYSGRITVQEAANADGSFQEASVTDTMKFDGGADGAKVTSIAYGLGSTAHPLIADADAAQYTAHALQSGGKDIHIEQPDGLTLLGKLADGTVIFKIEVTDAATGAYKFTQLGPIDQPDANETGAADGGRMKIVFTVTDGDGDTATNSLQIDINDDGPKASFSNTVTVTEAGTDAGIFAQQSVNGTLLFDGGADTAAVTNVNYRFGSSIMEMPENQSESIRFPALTSNGQPITVTTSVDGLTVTGKVGNVEVFTLHVTDAKTGAYTFTQSGPIDHPDKGQAGADDSLRMVFDFTVTDKDGDTATNAVQLDIRDDAPTAGYAGRVTVQETANANGSFHEVSGTGTMSFHAGADGAKITSIAYGFGQSGSHEVISDADAPTFTTHALQSAGQDIRIESANGGLTLLGKVGDTVIFKVEVTNPATGAYTFTQYRPIDNPDVNESGANDGARMKIVFTVTDNDGDTATGSVQIDINDDKPVIAAAADFGHLSETGLPSVSSDFGSLHVNVGADNKSAHVEIGRGVDGQPIINNGLTSDGVALEYLVRTTNGVDQEIVAFKHGDSADNPVFIVSVLHPGSFATTLFQNLDHAAGNDPLVLNLVARVFDGDGDYVDQPFSVNVADSVPTITGSLQPANLLANGSFEDGVWAHPESWGAWATESTGWKIEGTAPNQQGVQLERVIDDYLGMQATRGSPMVDLGASPGNIAISQNITGLIAGDSYKLTFEAGSPDAASSKLEVYWNSQLVGTIQPTGSMAQQTLNLTAGNGINTLTFKEVGNANDNTGTYLANVSLTHGSDVPVFHATTGEDSGVISFHLAQGTDFSFGADEKGTVSFDTAHVTIATPNGTTITLPPESYHYDAATGIFTINPGWGFNGLSEGEVATLTVPFKVTDGDGDSQLAVYQVAITGTNDAPVVSSAVTGTATEDGAGVTLDALAHASDVDASTTLAVTGVPGTLPAGVIYDAATHSFTLDPSHSAYQSLASGQTTTVTVNYSVSDGMASTPTSVSWTVTGTNDAAVVDLNGSGAGNDATTTAVEQLGQQFAWQATLGDVDSSTLQSMTLTLAHNLDGATESLTLNAAATAAANGLTVSYVNGVLSISGTASIATYQTILKNVVYTNSSDNPDASIDRTVTVVVNDGHDNSAAQVATIHIQPLNDAPVLAGTLAASVVEGQTHTLTAAELGYADPDDIASGVVFQVSNLSHGVITNGGASAASFTAAELNAGLIKFTHDGSEGPSASFQVKVEDGNEDNSAPVTGTFNFTVTPVNDGAATISISDTTQTASAPKVGDVLQATLGADPDGAQSNIVYHWLRDGVDTGASGATYTLVAADAGHAISVKTTYIDGQNVNETVTSAVTAAVVTANSAPSGANATIGLIEDNTYTFKAADFGYSDADGDAFGGVTVNAPASAGPGKLMLGDVAVTSATFVTAAQIASGMLTWAPADNVVGANGTTSFTFQVRDSAGNNDLTANTLTLSMSGSNYADVTYDDDDADLGVGPGYGSISIQQTDSGNQSIKFETASSTVFADLEFVRSDNNLEITLAANGATRTVTAINQFSGGISTWEQVDFDGGSFAGYGLGDSAYSLATGLVGGNGNSRYIIAGSAASESMSGGNGNDLLFGNGGDDTLHGDSGDDLLVGGLGRDTLYGDQGNDTLVGDQSDLLLDGGANTDTVAVGANFTSTSDAQIANIENVILTSAATLDLSNQTEDFKITGSSSADIITGGAGDDTLTGNGGNDTFHVAAGTDTITDLGGNDVLTVGAGATASTTATGNWTATSASSNVGTASINANGHDVSVANASGSNGWALTNSDDDAVILTGSSNADKITSGTAGDTINAGAGADTVTINASSASRTWTVDLGSDSAKDKIVFNHSSLSSSHNTVAIVSHFDVLNDKIAVNLNNSSLTDGGFQSLTSDGTAIASARIIEVAINSGDRVTLSLADDGNGDAIEDIIAAATNNIAVGTYTFIIYSSTNTSTANAGIYTVSITDGTNPDSGGMTVKHIMTLNGVGFGKLTSENFANAIDPIILDLDHNGVALTSLDNGVQFDINADGHKDQIAWTAGSDGILALDVDGNGKIDNGSEIFSPHFAGGSYVDGLAALATLDSNHDGKIDAADEAFSKLTVWQDLNHNGITDSGELSSLADHSITSISLDANASNSEISGQSILADGDYTLTGGSTGHFVEVAFDTTLGGSENGSNAYSLIGSDGDDILSGSGGMFTLSGGAGADTFVLDADALNDVKLADVITDFKASEGDTLDVSKLLDSLLGHEASEAEALASVKTTVSGTDTVVSVNANGGWHDVAVLQNTTEAVKILFDDKHDTTTAPHVG</sequence>
<evidence type="ECO:0000313" key="4">
    <source>
        <dbReference type="EMBL" id="CDM56821.1"/>
    </source>
</evidence>
<dbReference type="Pfam" id="PF16184">
    <property type="entry name" value="Cadherin_3"/>
    <property type="match status" value="1"/>
</dbReference>
<dbReference type="InterPro" id="IPR018511">
    <property type="entry name" value="Hemolysin-typ_Ca-bd_CS"/>
</dbReference>
<dbReference type="PRINTS" id="PR00313">
    <property type="entry name" value="CABNDNGRPT"/>
</dbReference>
<feature type="domain" description="DUF5801" evidence="3">
    <location>
        <begin position="219"/>
        <end position="347"/>
    </location>
</feature>
<dbReference type="eggNOG" id="COG2911">
    <property type="taxonomic scope" value="Bacteria"/>
</dbReference>
<evidence type="ECO:0000256" key="1">
    <source>
        <dbReference type="SAM" id="MobiDB-lite"/>
    </source>
</evidence>
<dbReference type="InterPro" id="IPR051561">
    <property type="entry name" value="FRAS1_ECM"/>
</dbReference>
<dbReference type="InterPro" id="IPR041690">
    <property type="entry name" value="Cadherin_5"/>
</dbReference>
<organism evidence="4 5">
    <name type="scientific">Rhizobium favelukesii</name>
    <dbReference type="NCBI Taxonomy" id="348824"/>
    <lineage>
        <taxon>Bacteria</taxon>
        <taxon>Pseudomonadati</taxon>
        <taxon>Pseudomonadota</taxon>
        <taxon>Alphaproteobacteria</taxon>
        <taxon>Hyphomicrobiales</taxon>
        <taxon>Rhizobiaceae</taxon>
        <taxon>Rhizobium/Agrobacterium group</taxon>
        <taxon>Rhizobium</taxon>
    </lineage>
</organism>
<gene>
    <name evidence="4" type="ORF">LPU83_1147</name>
</gene>
<feature type="domain" description="DUF5801" evidence="3">
    <location>
        <begin position="1656"/>
        <end position="1801"/>
    </location>
</feature>
<feature type="domain" description="DUF5801" evidence="3">
    <location>
        <begin position="1199"/>
        <end position="1315"/>
    </location>
</feature>
<feature type="region of interest" description="Disordered" evidence="1">
    <location>
        <begin position="1"/>
        <end position="56"/>
    </location>
</feature>
<feature type="domain" description="DUF5801" evidence="3">
    <location>
        <begin position="1052"/>
        <end position="1175"/>
    </location>
</feature>
<dbReference type="eggNOG" id="COG2931">
    <property type="taxonomic scope" value="Bacteria"/>
</dbReference>
<keyword evidence="5" id="KW-1185">Reference proteome</keyword>
<dbReference type="Pfam" id="PF19116">
    <property type="entry name" value="DUF5801"/>
    <property type="match status" value="7"/>
</dbReference>
<accession>W6RQY1</accession>
<feature type="compositionally biased region" description="Low complexity" evidence="1">
    <location>
        <begin position="147"/>
        <end position="162"/>
    </location>
</feature>
<dbReference type="InterPro" id="IPR019959">
    <property type="entry name" value="T1SS-143_rpt-cont_dom"/>
</dbReference>
<dbReference type="SUPFAM" id="SSF51120">
    <property type="entry name" value="beta-Roll"/>
    <property type="match status" value="3"/>
</dbReference>